<keyword evidence="9" id="KW-1185">Reference proteome</keyword>
<dbReference type="PANTHER" id="PTHR43280:SF2">
    <property type="entry name" value="HTH-TYPE TRANSCRIPTIONAL REGULATOR EXSA"/>
    <property type="match status" value="1"/>
</dbReference>
<evidence type="ECO:0000256" key="4">
    <source>
        <dbReference type="PROSITE-ProRule" id="PRU00169"/>
    </source>
</evidence>
<dbReference type="RefSeq" id="WP_377471349.1">
    <property type="nucleotide sequence ID" value="NZ_JBHLWN010000067.1"/>
</dbReference>
<dbReference type="SUPFAM" id="SSF52172">
    <property type="entry name" value="CheY-like"/>
    <property type="match status" value="1"/>
</dbReference>
<dbReference type="InterPro" id="IPR018060">
    <property type="entry name" value="HTH_AraC"/>
</dbReference>
<dbReference type="PANTHER" id="PTHR43280">
    <property type="entry name" value="ARAC-FAMILY TRANSCRIPTIONAL REGULATOR"/>
    <property type="match status" value="1"/>
</dbReference>
<dbReference type="SMART" id="SM00342">
    <property type="entry name" value="HTH_ARAC"/>
    <property type="match status" value="1"/>
</dbReference>
<evidence type="ECO:0000313" key="8">
    <source>
        <dbReference type="EMBL" id="MFC0214015.1"/>
    </source>
</evidence>
<dbReference type="CDD" id="cd17536">
    <property type="entry name" value="REC_YesN-like"/>
    <property type="match status" value="1"/>
</dbReference>
<keyword evidence="3" id="KW-0804">Transcription</keyword>
<evidence type="ECO:0000256" key="1">
    <source>
        <dbReference type="ARBA" id="ARBA00023015"/>
    </source>
</evidence>
<proteinExistence type="predicted"/>
<dbReference type="InterPro" id="IPR041522">
    <property type="entry name" value="CdaR_GGDEF"/>
</dbReference>
<keyword evidence="5" id="KW-0175">Coiled coil</keyword>
<feature type="domain" description="HTH araC/xylS-type" evidence="6">
    <location>
        <begin position="351"/>
        <end position="448"/>
    </location>
</feature>
<dbReference type="Proteomes" id="UP001589776">
    <property type="component" value="Unassembled WGS sequence"/>
</dbReference>
<name>A0ABV6DMY8_9BACL</name>
<evidence type="ECO:0000313" key="9">
    <source>
        <dbReference type="Proteomes" id="UP001589776"/>
    </source>
</evidence>
<sequence length="452" mass="52305">MFRLMIADDERLEREGLEWIITHMMPDTFRLLHASSGRMAIELADEHRPHIIIMDIQMPGIHGLEAIREIKQRLPEAKFVLVSAYDDFAYAQEAISLGVKAYIVKPAGREQIVSTLQQLIDELEQEKRKRREELELRDRLSQLSPLAENELAFMLMTDQIREADRDQLSEWLEFPLDYGCALVVAFPESMEAIEALNKQKIYDRIKSYARTGPLPSIVSPFLDRHAAIFVRKPSGMNGEQWQEELKRYAEKLAGTMKRQLDNTAFIGVGSSHSEAEGLRRSYFEAVFASTCYGPDRTICYFDELRNGTSPLPVLTDQRNGSFDDRARQTYVMAALERIRDEREKQTVTVLDKAVQYIKERYTEELSLEEVAGFVHLHPHYFSKVFKQQVGETFIDYLTGLRIEKAKQLMNTSMSLKEVCFEVGYKDPNYFSRVFKKVTGVSPSEYRVREHSE</sequence>
<dbReference type="InterPro" id="IPR020449">
    <property type="entry name" value="Tscrpt_reg_AraC-type_HTH"/>
</dbReference>
<dbReference type="InterPro" id="IPR018062">
    <property type="entry name" value="HTH_AraC-typ_CS"/>
</dbReference>
<dbReference type="Pfam" id="PF00072">
    <property type="entry name" value="Response_reg"/>
    <property type="match status" value="1"/>
</dbReference>
<dbReference type="SMART" id="SM00448">
    <property type="entry name" value="REC"/>
    <property type="match status" value="1"/>
</dbReference>
<keyword evidence="2" id="KW-0238">DNA-binding</keyword>
<organism evidence="8 9">
    <name type="scientific">Paenibacillus chartarius</name>
    <dbReference type="NCBI Taxonomy" id="747481"/>
    <lineage>
        <taxon>Bacteria</taxon>
        <taxon>Bacillati</taxon>
        <taxon>Bacillota</taxon>
        <taxon>Bacilli</taxon>
        <taxon>Bacillales</taxon>
        <taxon>Paenibacillaceae</taxon>
        <taxon>Paenibacillus</taxon>
    </lineage>
</organism>
<feature type="domain" description="Response regulatory" evidence="7">
    <location>
        <begin position="3"/>
        <end position="120"/>
    </location>
</feature>
<keyword evidence="1" id="KW-0805">Transcription regulation</keyword>
<evidence type="ECO:0000256" key="2">
    <source>
        <dbReference type="ARBA" id="ARBA00023125"/>
    </source>
</evidence>
<dbReference type="EMBL" id="JBHLWN010000067">
    <property type="protein sequence ID" value="MFC0214015.1"/>
    <property type="molecule type" value="Genomic_DNA"/>
</dbReference>
<dbReference type="InterPro" id="IPR011006">
    <property type="entry name" value="CheY-like_superfamily"/>
</dbReference>
<dbReference type="PROSITE" id="PS00041">
    <property type="entry name" value="HTH_ARAC_FAMILY_1"/>
    <property type="match status" value="1"/>
</dbReference>
<protein>
    <submittedName>
        <fullName evidence="8">AraC family transcriptional regulator</fullName>
    </submittedName>
</protein>
<evidence type="ECO:0000259" key="6">
    <source>
        <dbReference type="PROSITE" id="PS01124"/>
    </source>
</evidence>
<dbReference type="SUPFAM" id="SSF46689">
    <property type="entry name" value="Homeodomain-like"/>
    <property type="match status" value="2"/>
</dbReference>
<dbReference type="PROSITE" id="PS50110">
    <property type="entry name" value="RESPONSE_REGULATORY"/>
    <property type="match status" value="1"/>
</dbReference>
<comment type="caution">
    <text evidence="8">The sequence shown here is derived from an EMBL/GenBank/DDBJ whole genome shotgun (WGS) entry which is preliminary data.</text>
</comment>
<dbReference type="InterPro" id="IPR009057">
    <property type="entry name" value="Homeodomain-like_sf"/>
</dbReference>
<feature type="modified residue" description="4-aspartylphosphate" evidence="4">
    <location>
        <position position="55"/>
    </location>
</feature>
<evidence type="ECO:0000256" key="5">
    <source>
        <dbReference type="SAM" id="Coils"/>
    </source>
</evidence>
<feature type="coiled-coil region" evidence="5">
    <location>
        <begin position="109"/>
        <end position="143"/>
    </location>
</feature>
<dbReference type="PROSITE" id="PS01124">
    <property type="entry name" value="HTH_ARAC_FAMILY_2"/>
    <property type="match status" value="1"/>
</dbReference>
<dbReference type="Pfam" id="PF12833">
    <property type="entry name" value="HTH_18"/>
    <property type="match status" value="1"/>
</dbReference>
<dbReference type="InterPro" id="IPR001789">
    <property type="entry name" value="Sig_transdc_resp-reg_receiver"/>
</dbReference>
<keyword evidence="4" id="KW-0597">Phosphoprotein</keyword>
<gene>
    <name evidence="8" type="ORF">ACFFK0_16415</name>
</gene>
<dbReference type="Gene3D" id="1.10.10.60">
    <property type="entry name" value="Homeodomain-like"/>
    <property type="match status" value="2"/>
</dbReference>
<evidence type="ECO:0000256" key="3">
    <source>
        <dbReference type="ARBA" id="ARBA00023163"/>
    </source>
</evidence>
<evidence type="ECO:0000259" key="7">
    <source>
        <dbReference type="PROSITE" id="PS50110"/>
    </source>
</evidence>
<reference evidence="8 9" key="1">
    <citation type="submission" date="2024-09" db="EMBL/GenBank/DDBJ databases">
        <authorList>
            <person name="Sun Q."/>
            <person name="Mori K."/>
        </authorList>
    </citation>
    <scope>NUCLEOTIDE SEQUENCE [LARGE SCALE GENOMIC DNA]</scope>
    <source>
        <strain evidence="8 9">CCM 7759</strain>
    </source>
</reference>
<dbReference type="Pfam" id="PF17853">
    <property type="entry name" value="GGDEF_2"/>
    <property type="match status" value="1"/>
</dbReference>
<dbReference type="PRINTS" id="PR00032">
    <property type="entry name" value="HTHARAC"/>
</dbReference>
<accession>A0ABV6DMY8</accession>
<dbReference type="Gene3D" id="3.40.50.2300">
    <property type="match status" value="1"/>
</dbReference>